<keyword evidence="3" id="KW-0813">Transport</keyword>
<dbReference type="GO" id="GO:0015341">
    <property type="term" value="F:zinc efflux antiporter activity"/>
    <property type="evidence" value="ECO:0007669"/>
    <property type="project" value="TreeGrafter"/>
</dbReference>
<evidence type="ECO:0000256" key="6">
    <source>
        <dbReference type="ARBA" id="ARBA00023136"/>
    </source>
</evidence>
<dbReference type="SUPFAM" id="SSF160240">
    <property type="entry name" value="Cation efflux protein cytoplasmic domain-like"/>
    <property type="match status" value="1"/>
</dbReference>
<accession>A0A1D8UQP9</accession>
<dbReference type="Pfam" id="PF16916">
    <property type="entry name" value="ZT_dimer"/>
    <property type="match status" value="1"/>
</dbReference>
<evidence type="ECO:0000259" key="8">
    <source>
        <dbReference type="Pfam" id="PF16916"/>
    </source>
</evidence>
<dbReference type="Gene3D" id="3.30.70.1350">
    <property type="entry name" value="Cation efflux protein, cytoplasmic domain"/>
    <property type="match status" value="1"/>
</dbReference>
<evidence type="ECO:0000256" key="2">
    <source>
        <dbReference type="ARBA" id="ARBA00008114"/>
    </source>
</evidence>
<dbReference type="STRING" id="153496.A0U89_01105"/>
<reference evidence="9 10" key="1">
    <citation type="journal article" date="2016" name="Microb. Cell Fact.">
        <title>Dissection of exopolysaccharide biosynthesis in Kozakia baliensis.</title>
        <authorList>
            <person name="Brandt J.U."/>
            <person name="Jakob F."/>
            <person name="Behr J."/>
            <person name="Geissler A.J."/>
            <person name="Vogel R.F."/>
        </authorList>
    </citation>
    <scope>NUCLEOTIDE SEQUENCE [LARGE SCALE GENOMIC DNA]</scope>
    <source>
        <strain evidence="9 10">DSM 14400</strain>
    </source>
</reference>
<dbReference type="Proteomes" id="UP000179145">
    <property type="component" value="Chromosome"/>
</dbReference>
<dbReference type="RefSeq" id="WP_070401800.1">
    <property type="nucleotide sequence ID" value="NZ_BJVW01000004.1"/>
</dbReference>
<dbReference type="GO" id="GO:0005886">
    <property type="term" value="C:plasma membrane"/>
    <property type="evidence" value="ECO:0007669"/>
    <property type="project" value="TreeGrafter"/>
</dbReference>
<evidence type="ECO:0000256" key="4">
    <source>
        <dbReference type="ARBA" id="ARBA00022692"/>
    </source>
</evidence>
<organism evidence="9 10">
    <name type="scientific">Kozakia baliensis</name>
    <dbReference type="NCBI Taxonomy" id="153496"/>
    <lineage>
        <taxon>Bacteria</taxon>
        <taxon>Pseudomonadati</taxon>
        <taxon>Pseudomonadota</taxon>
        <taxon>Alphaproteobacteria</taxon>
        <taxon>Acetobacterales</taxon>
        <taxon>Acetobacteraceae</taxon>
        <taxon>Kozakia</taxon>
    </lineage>
</organism>
<evidence type="ECO:0000313" key="10">
    <source>
        <dbReference type="Proteomes" id="UP000179145"/>
    </source>
</evidence>
<evidence type="ECO:0000256" key="1">
    <source>
        <dbReference type="ARBA" id="ARBA00004141"/>
    </source>
</evidence>
<dbReference type="SUPFAM" id="SSF161111">
    <property type="entry name" value="Cation efflux protein transmembrane domain-like"/>
    <property type="match status" value="1"/>
</dbReference>
<comment type="subcellular location">
    <subcellularLocation>
        <location evidence="1">Membrane</location>
        <topology evidence="1">Multi-pass membrane protein</topology>
    </subcellularLocation>
</comment>
<sequence length="298" mass="32076">MKQDEKLRLGWTSLGVSILALAMKYLAWKFSGSSALLSDALETIINVAAALGALWALTIAGRPADENHTYGHDKAEYLSAVTEAVLVVLTAIGIAFVAWKSWWAPPTDLTPWAGVAFNALGGVINLVWGLVLVRQGRSRRSPALVANGRHVISDVWTTVALVIGVSLIPITGYARLDSILSGLVAINVLRVGFQMIRHSIAGLMDEAPDSETLQTIRTVISEHATGALEAHDLRVRTAGSVSFIEFHLVVPGKMTVDDAHAICDHVEHALRRHIGPALIHIHVEPEEKAKQNGVPVLS</sequence>
<keyword evidence="10" id="KW-1185">Reference proteome</keyword>
<dbReference type="GO" id="GO:0015086">
    <property type="term" value="F:cadmium ion transmembrane transporter activity"/>
    <property type="evidence" value="ECO:0007669"/>
    <property type="project" value="TreeGrafter"/>
</dbReference>
<dbReference type="AlphaFoldDB" id="A0A1D8UQP9"/>
<dbReference type="Pfam" id="PF01545">
    <property type="entry name" value="Cation_efflux"/>
    <property type="match status" value="1"/>
</dbReference>
<comment type="similarity">
    <text evidence="2">Belongs to the cation diffusion facilitator (CDF) transporter (TC 2.A.4) family.</text>
</comment>
<evidence type="ECO:0000256" key="3">
    <source>
        <dbReference type="ARBA" id="ARBA00022448"/>
    </source>
</evidence>
<evidence type="ECO:0000256" key="5">
    <source>
        <dbReference type="ARBA" id="ARBA00022989"/>
    </source>
</evidence>
<dbReference type="InterPro" id="IPR002524">
    <property type="entry name" value="Cation_efflux"/>
</dbReference>
<dbReference type="InterPro" id="IPR036837">
    <property type="entry name" value="Cation_efflux_CTD_sf"/>
</dbReference>
<dbReference type="PANTHER" id="PTHR43840">
    <property type="entry name" value="MITOCHONDRIAL METAL TRANSPORTER 1-RELATED"/>
    <property type="match status" value="1"/>
</dbReference>
<dbReference type="KEGG" id="kba:A0U89_01105"/>
<dbReference type="OrthoDB" id="9806522at2"/>
<dbReference type="GO" id="GO:0015093">
    <property type="term" value="F:ferrous iron transmembrane transporter activity"/>
    <property type="evidence" value="ECO:0007669"/>
    <property type="project" value="TreeGrafter"/>
</dbReference>
<evidence type="ECO:0000259" key="7">
    <source>
        <dbReference type="Pfam" id="PF01545"/>
    </source>
</evidence>
<feature type="domain" description="Cation efflux protein transmembrane" evidence="7">
    <location>
        <begin position="12"/>
        <end position="204"/>
    </location>
</feature>
<keyword evidence="5" id="KW-1133">Transmembrane helix</keyword>
<dbReference type="GO" id="GO:0006882">
    <property type="term" value="P:intracellular zinc ion homeostasis"/>
    <property type="evidence" value="ECO:0007669"/>
    <property type="project" value="TreeGrafter"/>
</dbReference>
<dbReference type="eggNOG" id="COG0053">
    <property type="taxonomic scope" value="Bacteria"/>
</dbReference>
<dbReference type="InterPro" id="IPR027469">
    <property type="entry name" value="Cation_efflux_TMD_sf"/>
</dbReference>
<gene>
    <name evidence="9" type="ORF">A0U89_01105</name>
</gene>
<dbReference type="NCBIfam" id="TIGR01297">
    <property type="entry name" value="CDF"/>
    <property type="match status" value="1"/>
</dbReference>
<dbReference type="Gene3D" id="1.20.1510.10">
    <property type="entry name" value="Cation efflux protein transmembrane domain"/>
    <property type="match status" value="1"/>
</dbReference>
<dbReference type="PANTHER" id="PTHR43840:SF15">
    <property type="entry name" value="MITOCHONDRIAL METAL TRANSPORTER 1-RELATED"/>
    <property type="match status" value="1"/>
</dbReference>
<feature type="domain" description="Cation efflux protein cytoplasmic" evidence="8">
    <location>
        <begin position="208"/>
        <end position="286"/>
    </location>
</feature>
<dbReference type="EMBL" id="CP014674">
    <property type="protein sequence ID" value="AOX15959.1"/>
    <property type="molecule type" value="Genomic_DNA"/>
</dbReference>
<keyword evidence="4" id="KW-0812">Transmembrane</keyword>
<proteinExistence type="inferred from homology"/>
<dbReference type="InterPro" id="IPR050291">
    <property type="entry name" value="CDF_Transporter"/>
</dbReference>
<evidence type="ECO:0000313" key="9">
    <source>
        <dbReference type="EMBL" id="AOX15959.1"/>
    </source>
</evidence>
<dbReference type="InterPro" id="IPR027470">
    <property type="entry name" value="Cation_efflux_CTD"/>
</dbReference>
<protein>
    <submittedName>
        <fullName evidence="9">Cation transporter</fullName>
    </submittedName>
</protein>
<dbReference type="InterPro" id="IPR058533">
    <property type="entry name" value="Cation_efflux_TM"/>
</dbReference>
<name>A0A1D8UQP9_9PROT</name>
<keyword evidence="6" id="KW-0472">Membrane</keyword>